<keyword evidence="1" id="KW-0489">Methyltransferase</keyword>
<dbReference type="Proteomes" id="UP000503462">
    <property type="component" value="Chromosome 1"/>
</dbReference>
<dbReference type="EMBL" id="CP051139">
    <property type="protein sequence ID" value="QIW95273.1"/>
    <property type="molecule type" value="Genomic_DNA"/>
</dbReference>
<keyword evidence="5" id="KW-1185">Reference proteome</keyword>
<proteinExistence type="predicted"/>
<dbReference type="AlphaFoldDB" id="A0A6H0XKL7"/>
<evidence type="ECO:0000259" key="3">
    <source>
        <dbReference type="Pfam" id="PF13649"/>
    </source>
</evidence>
<evidence type="ECO:0000256" key="2">
    <source>
        <dbReference type="ARBA" id="ARBA00022679"/>
    </source>
</evidence>
<dbReference type="PANTHER" id="PTHR43861:SF1">
    <property type="entry name" value="TRANS-ACONITATE 2-METHYLTRANSFERASE"/>
    <property type="match status" value="1"/>
</dbReference>
<evidence type="ECO:0000256" key="1">
    <source>
        <dbReference type="ARBA" id="ARBA00022603"/>
    </source>
</evidence>
<dbReference type="InterPro" id="IPR041698">
    <property type="entry name" value="Methyltransf_25"/>
</dbReference>
<dbReference type="SUPFAM" id="SSF53335">
    <property type="entry name" value="S-adenosyl-L-methionine-dependent methyltransferases"/>
    <property type="match status" value="1"/>
</dbReference>
<dbReference type="Gene3D" id="3.40.50.150">
    <property type="entry name" value="Vaccinia Virus protein VP39"/>
    <property type="match status" value="1"/>
</dbReference>
<dbReference type="GO" id="GO:0032259">
    <property type="term" value="P:methylation"/>
    <property type="evidence" value="ECO:0007669"/>
    <property type="project" value="UniProtKB-KW"/>
</dbReference>
<dbReference type="CDD" id="cd02440">
    <property type="entry name" value="AdoMet_MTases"/>
    <property type="match status" value="1"/>
</dbReference>
<keyword evidence="2" id="KW-0808">Transferase</keyword>
<feature type="domain" description="Methyltransferase" evidence="3">
    <location>
        <begin position="43"/>
        <end position="143"/>
    </location>
</feature>
<reference evidence="4 5" key="1">
    <citation type="journal article" date="2016" name="Sci. Rep.">
        <title>Peltaster fructicola genome reveals evolution from an invasive phytopathogen to an ectophytic parasite.</title>
        <authorList>
            <person name="Xu C."/>
            <person name="Chen H."/>
            <person name="Gleason M.L."/>
            <person name="Xu J.R."/>
            <person name="Liu H."/>
            <person name="Zhang R."/>
            <person name="Sun G."/>
        </authorList>
    </citation>
    <scope>NUCLEOTIDE SEQUENCE [LARGE SCALE GENOMIC DNA]</scope>
    <source>
        <strain evidence="4 5">LNHT1506</strain>
    </source>
</reference>
<dbReference type="PANTHER" id="PTHR43861">
    <property type="entry name" value="TRANS-ACONITATE 2-METHYLTRANSFERASE-RELATED"/>
    <property type="match status" value="1"/>
</dbReference>
<protein>
    <recommendedName>
        <fullName evidence="3">Methyltransferase domain-containing protein</fullName>
    </recommendedName>
</protein>
<evidence type="ECO:0000313" key="5">
    <source>
        <dbReference type="Proteomes" id="UP000503462"/>
    </source>
</evidence>
<dbReference type="Pfam" id="PF13649">
    <property type="entry name" value="Methyltransf_25"/>
    <property type="match status" value="1"/>
</dbReference>
<dbReference type="GO" id="GO:0008168">
    <property type="term" value="F:methyltransferase activity"/>
    <property type="evidence" value="ECO:0007669"/>
    <property type="project" value="UniProtKB-KW"/>
</dbReference>
<name>A0A6H0XKL7_9PEZI</name>
<dbReference type="OrthoDB" id="6329284at2759"/>
<evidence type="ECO:0000313" key="4">
    <source>
        <dbReference type="EMBL" id="QIW95273.1"/>
    </source>
</evidence>
<sequence length="283" mass="31532">MSQHQQEKKDHWSAESYRNAASFVPQLTNTVIRYLDAQPTDHILDIGCGDGILTAQIAKSLSGTGRVFGLDASPSFITTAKAQNQLSNCGYALQDCTKLADSSYVNEQWDKVFSNAALHWILRQESTRQDVFRNVYGALKPGGRFVFEMGGKGNVGEMHAAFNAALLEQGLPLMRVQQVNPWFFPTTQWMSAALKDAGFDVEICELEYRPTKTTTAAEHDGKGSGLTGWLRLMGAQFLEAVEDDKREDVIKRVEEIVENVVTRDEDGSRWIGNVRLRAVAVKR</sequence>
<organism evidence="4 5">
    <name type="scientific">Peltaster fructicola</name>
    <dbReference type="NCBI Taxonomy" id="286661"/>
    <lineage>
        <taxon>Eukaryota</taxon>
        <taxon>Fungi</taxon>
        <taxon>Dikarya</taxon>
        <taxon>Ascomycota</taxon>
        <taxon>Pezizomycotina</taxon>
        <taxon>Dothideomycetes</taxon>
        <taxon>Dothideomycetes incertae sedis</taxon>
        <taxon>Peltaster</taxon>
    </lineage>
</organism>
<dbReference type="InterPro" id="IPR029063">
    <property type="entry name" value="SAM-dependent_MTases_sf"/>
</dbReference>
<gene>
    <name evidence="4" type="ORF">AMS68_000791</name>
</gene>
<accession>A0A6H0XKL7</accession>